<dbReference type="InParanoid" id="A0A078AQE4"/>
<gene>
    <name evidence="3" type="primary">Contig13051.g13915</name>
    <name evidence="3" type="ORF">STYLEM_13228</name>
</gene>
<organism evidence="3 4">
    <name type="scientific">Stylonychia lemnae</name>
    <name type="common">Ciliate</name>
    <dbReference type="NCBI Taxonomy" id="5949"/>
    <lineage>
        <taxon>Eukaryota</taxon>
        <taxon>Sar</taxon>
        <taxon>Alveolata</taxon>
        <taxon>Ciliophora</taxon>
        <taxon>Intramacronucleata</taxon>
        <taxon>Spirotrichea</taxon>
        <taxon>Stichotrichia</taxon>
        <taxon>Sporadotrichida</taxon>
        <taxon>Oxytrichidae</taxon>
        <taxon>Stylonychinae</taxon>
        <taxon>Stylonychia</taxon>
    </lineage>
</organism>
<evidence type="ECO:0000313" key="3">
    <source>
        <dbReference type="EMBL" id="CDW84171.1"/>
    </source>
</evidence>
<reference evidence="3 4" key="1">
    <citation type="submission" date="2014-06" db="EMBL/GenBank/DDBJ databases">
        <authorList>
            <person name="Swart Estienne"/>
        </authorList>
    </citation>
    <scope>NUCLEOTIDE SEQUENCE [LARGE SCALE GENOMIC DNA]</scope>
    <source>
        <strain evidence="3 4">130c</strain>
    </source>
</reference>
<feature type="region of interest" description="Disordered" evidence="2">
    <location>
        <begin position="377"/>
        <end position="399"/>
    </location>
</feature>
<keyword evidence="1" id="KW-0175">Coiled coil</keyword>
<dbReference type="AlphaFoldDB" id="A0A078AQE4"/>
<accession>A0A078AQE4</accession>
<proteinExistence type="predicted"/>
<evidence type="ECO:0000256" key="2">
    <source>
        <dbReference type="SAM" id="MobiDB-lite"/>
    </source>
</evidence>
<keyword evidence="4" id="KW-1185">Reference proteome</keyword>
<name>A0A078AQE4_STYLE</name>
<evidence type="ECO:0000256" key="1">
    <source>
        <dbReference type="SAM" id="Coils"/>
    </source>
</evidence>
<feature type="compositionally biased region" description="Low complexity" evidence="2">
    <location>
        <begin position="377"/>
        <end position="391"/>
    </location>
</feature>
<sequence>MDVQDKEVYLDKRDKIISKVEKSNKDIQFLIDKLQAAIIQYEDICLHLEQEEMKEQLAPMYQEVNELNYDLSQNYQEIKELKKEIISMKQFLDSTMKDEKITILQDKIMDVLNDVKQLRKQIRILNENNYIHNAEISKIELDLQQREKDHEEIQRHSKFVGKLIKTQKLKESLIKLKQNSPERVEVEYETPNKLTQKRQQVNQYSVIQIQHHETLEKLQQILEKKKFMKQASAEHQIGYLEKIYQRYEDHNDVLEKIIASKAKENLELQQKLEELRKLLPENQLAQLEPYMNQRLPRVASLIQISHSPQMMKSLIDSKLNRVNNQIHQVRIPSKQRYLIDVDFQPIERHQQDMFKSLQPKSLKASSSVKQITKPRQSLQLKQQNQRQPNHQTINETGPMKYEEFLEDLDRVEQSDQWRSDNQQFDEYQV</sequence>
<feature type="coiled-coil region" evidence="1">
    <location>
        <begin position="31"/>
        <end position="128"/>
    </location>
</feature>
<protein>
    <submittedName>
        <fullName evidence="3">Uncharacterized protein</fullName>
    </submittedName>
</protein>
<dbReference type="Proteomes" id="UP000039865">
    <property type="component" value="Unassembled WGS sequence"/>
</dbReference>
<evidence type="ECO:0000313" key="4">
    <source>
        <dbReference type="Proteomes" id="UP000039865"/>
    </source>
</evidence>
<dbReference type="EMBL" id="CCKQ01012544">
    <property type="protein sequence ID" value="CDW84171.1"/>
    <property type="molecule type" value="Genomic_DNA"/>
</dbReference>